<comment type="caution">
    <text evidence="9">The sequence shown here is derived from an EMBL/GenBank/DDBJ whole genome shotgun (WGS) entry which is preliminary data.</text>
</comment>
<protein>
    <submittedName>
        <fullName evidence="9">Choice-of-anchor D domain-containing protein</fullName>
    </submittedName>
</protein>
<feature type="domain" description="Cep192/Spd-2-like" evidence="6">
    <location>
        <begin position="264"/>
        <end position="350"/>
    </location>
</feature>
<dbReference type="EMBL" id="JAMQPL010000002">
    <property type="protein sequence ID" value="MCW7530219.1"/>
    <property type="molecule type" value="Genomic_DNA"/>
</dbReference>
<evidence type="ECO:0000259" key="7">
    <source>
        <dbReference type="Pfam" id="PF22544"/>
    </source>
</evidence>
<reference evidence="9 11" key="1">
    <citation type="submission" date="2022-06" db="EMBL/GenBank/DDBJ databases">
        <title>Leptospira isolates from biofilms formed at urban environments.</title>
        <authorList>
            <person name="Ribeiro P.S."/>
            <person name="Sousa T."/>
            <person name="Carvalho N."/>
            <person name="Aburjaile F."/>
            <person name="Neves F."/>
            <person name="Oliveira D."/>
            <person name="Blanco L."/>
            <person name="Lima J."/>
            <person name="Costa F."/>
            <person name="Brenig B."/>
            <person name="Soares S."/>
            <person name="Ramos R."/>
            <person name="Goes-Neto A."/>
            <person name="Matiuzzi M."/>
            <person name="Azevedo V."/>
            <person name="Ristow P."/>
        </authorList>
    </citation>
    <scope>NUCLEOTIDE SEQUENCE</scope>
    <source>
        <strain evidence="8 11">VSF19</strain>
        <strain evidence="9">VSF20</strain>
    </source>
</reference>
<organism evidence="9 10">
    <name type="scientific">Leptospira soteropolitanensis</name>
    <dbReference type="NCBI Taxonomy" id="2950025"/>
    <lineage>
        <taxon>Bacteria</taxon>
        <taxon>Pseudomonadati</taxon>
        <taxon>Spirochaetota</taxon>
        <taxon>Spirochaetia</taxon>
        <taxon>Leptospirales</taxon>
        <taxon>Leptospiraceae</taxon>
        <taxon>Leptospira</taxon>
    </lineage>
</organism>
<evidence type="ECO:0000313" key="8">
    <source>
        <dbReference type="EMBL" id="MCW7525666.1"/>
    </source>
</evidence>
<dbReference type="Pfam" id="PF22544">
    <property type="entry name" value="HYDIN_VesB_CFA65-like_Ig"/>
    <property type="match status" value="1"/>
</dbReference>
<dbReference type="InterPro" id="IPR054090">
    <property type="entry name" value="Cep192_Spd-2-like_dom"/>
</dbReference>
<dbReference type="InterPro" id="IPR013783">
    <property type="entry name" value="Ig-like_fold"/>
</dbReference>
<proteinExistence type="predicted"/>
<gene>
    <name evidence="8" type="ORF">ND861_04850</name>
    <name evidence="9" type="ORF">ND862_08370</name>
</gene>
<dbReference type="Pfam" id="PF22073">
    <property type="entry name" value="Cep192_D4"/>
    <property type="match status" value="1"/>
</dbReference>
<evidence type="ECO:0000313" key="10">
    <source>
        <dbReference type="Proteomes" id="UP001208540"/>
    </source>
</evidence>
<keyword evidence="4" id="KW-0969">Cilium</keyword>
<feature type="domain" description="HYDIN/VesB/CFA65-like Ig-like" evidence="7">
    <location>
        <begin position="387"/>
        <end position="480"/>
    </location>
</feature>
<dbReference type="Gene3D" id="2.60.40.10">
    <property type="entry name" value="Immunoglobulins"/>
    <property type="match status" value="4"/>
</dbReference>
<dbReference type="EMBL" id="JAMQPM010000002">
    <property type="protein sequence ID" value="MCW7525666.1"/>
    <property type="molecule type" value="Genomic_DNA"/>
</dbReference>
<evidence type="ECO:0000256" key="3">
    <source>
        <dbReference type="ARBA" id="ARBA00022490"/>
    </source>
</evidence>
<accession>A0AAW5VGJ0</accession>
<name>A0AAW5VGJ0_9LEPT</name>
<dbReference type="NCBIfam" id="NF012200">
    <property type="entry name" value="choice_anch_D"/>
    <property type="match status" value="4"/>
</dbReference>
<evidence type="ECO:0000259" key="6">
    <source>
        <dbReference type="Pfam" id="PF22073"/>
    </source>
</evidence>
<sequence>MQTPTSNSTLSNEIVVSAGIVPIPTGSSFIFGTLSSGETASRDFSIRNTSSKDWVLADSSAIQILGNDFSQFTLEWNGTKVIPAGQEIRFRVIFTPTSAGTKNSSVKISFSKTTDVISFQLQGISSTDPVPDIFITNNSNWIKSGASFNFGSIQENTTGITSQFKVQNLGTATLSITGLPRISVIGANANEFILIQDVSSSISAKFESNFTIKFAPTSSGSKFASLVINSNDPDNPSYVVSLSGTGTPTPRPKLSVLEGTVSKLNQSDLIFGKVVLNQSNQKRLTLKNTGDANLIFSSNAVLSGTNGNHYNLGNNITGVTLTPGQSLELSLNFSPSSLGAKIAQLALNSNDTSLILNLLGEGVNAPQPSITILDSSLVLSSNDSLSLGLNRVGSPAVEKQITIRNDGSGDLNFNSTPVTISGLGASHFRFISMGITKLSPSQSVTLTIQYIPTTTETHNAVLVVSTNDPTRPSFTLNLTGVGYPALCSGCPDTEAPLISKFQFLTNSASPGSTIVLRVFISDSQSSLRYIVVNIMSPTYRNTGKGQILAKFLENQDISSGYVDIPFSLTDGFENGEWRVSFLSATDSKLNSNQYSYRSDVSSSYLAQYIFSNNSYIPSILSTTQSVLNFSGGTYVDTTPPSLISFTPLVTSKNGSGSIPFRAQLSENNSSIYFFYVSMQSPIKAGSTYLRSYANAKMEYNSATGYFEGSSQIEDYFDNGNWEVTSISINDQFGNNIQYSLLPSYSESYFTIVTSPSITVSNIPIPPKIAISGLNSDLQVPVIQSIELVTPTASPGSNAIYKVYATDSGGASLGDTYATAEFVSPSRWTSSSNGNSISQSKPYNSLGGYYQFEFPVTNGLETGNWRLKKINFSDKNSNQAIYEKDSNNECNNKYFLSSNGGYTVSGINYSPSVTVSSSGYNVPSPDSTPPVLTSVQILTSNATPGSSIDFRIYASDAGSGLRSAYAYFMSPNFFTTGNGYTTEYIETKSYNAIGGYFEGTIKLKNYQQNGNWQIGNVFLYDNNSNSSIYQFNRSLSTSKYTLGSSVTVVNLSNSVLVSGMTIDSSPPVLSSVINSTGTRSGSGIATYYVQATDDVSGVASISLSIRNIDAQPTETKSSSCAFETNRWRCDVKFDAYESTSQWQVSAIGISDISGKSSTYQRDTSKSNTNFVLQGVITGIGLPAILNLTGMNPDTTPPTIQSISYNPTSINSCGFVTIKLKASDLNAGISTSLSAYLHSNTKFSTGSGTSLSTYFSYHQSTNEFISYVFLSSANDMGIWRLNEIRLNDKTENSIAYKYQPTLSTVNYATAKNSYDPIANWSVSGLPIGNGVNKQ</sequence>
<evidence type="ECO:0000256" key="2">
    <source>
        <dbReference type="ARBA" id="ARBA00004496"/>
    </source>
</evidence>
<dbReference type="GO" id="GO:0005737">
    <property type="term" value="C:cytoplasm"/>
    <property type="evidence" value="ECO:0007669"/>
    <property type="project" value="UniProtKB-SubCell"/>
</dbReference>
<keyword evidence="3" id="KW-0963">Cytoplasm</keyword>
<dbReference type="Proteomes" id="UP001208540">
    <property type="component" value="Unassembled WGS sequence"/>
</dbReference>
<dbReference type="RefSeq" id="WP_265350990.1">
    <property type="nucleotide sequence ID" value="NZ_JAMQPL010000002.1"/>
</dbReference>
<keyword evidence="5" id="KW-0966">Cell projection</keyword>
<comment type="subcellular location">
    <subcellularLocation>
        <location evidence="1">Cell projection</location>
        <location evidence="1">Cilium</location>
    </subcellularLocation>
    <subcellularLocation>
        <location evidence="2">Cytoplasm</location>
    </subcellularLocation>
</comment>
<evidence type="ECO:0000256" key="5">
    <source>
        <dbReference type="ARBA" id="ARBA00023273"/>
    </source>
</evidence>
<evidence type="ECO:0000256" key="1">
    <source>
        <dbReference type="ARBA" id="ARBA00004138"/>
    </source>
</evidence>
<evidence type="ECO:0000313" key="11">
    <source>
        <dbReference type="Proteomes" id="UP001208912"/>
    </source>
</evidence>
<keyword evidence="11" id="KW-1185">Reference proteome</keyword>
<dbReference type="InterPro" id="IPR053879">
    <property type="entry name" value="HYDIN_VesB_CFA65-like_Ig"/>
</dbReference>
<dbReference type="Proteomes" id="UP001208912">
    <property type="component" value="Unassembled WGS sequence"/>
</dbReference>
<evidence type="ECO:0000256" key="4">
    <source>
        <dbReference type="ARBA" id="ARBA00023069"/>
    </source>
</evidence>
<evidence type="ECO:0000313" key="9">
    <source>
        <dbReference type="EMBL" id="MCW7530219.1"/>
    </source>
</evidence>